<feature type="chain" id="PRO_5013109057" evidence="6">
    <location>
        <begin position="24"/>
        <end position="603"/>
    </location>
</feature>
<dbReference type="PROSITE" id="PS51257">
    <property type="entry name" value="PROKAR_LIPOPROTEIN"/>
    <property type="match status" value="1"/>
</dbReference>
<dbReference type="InterPro" id="IPR012944">
    <property type="entry name" value="SusD_RagB_dom"/>
</dbReference>
<evidence type="ECO:0000256" key="1">
    <source>
        <dbReference type="ARBA" id="ARBA00004442"/>
    </source>
</evidence>
<gene>
    <name evidence="9" type="ORF">SAMN05428642_101300</name>
</gene>
<dbReference type="Pfam" id="PF07980">
    <property type="entry name" value="SusD_RagB"/>
    <property type="match status" value="1"/>
</dbReference>
<dbReference type="EMBL" id="FPKV01000001">
    <property type="protein sequence ID" value="SFZ89463.1"/>
    <property type="molecule type" value="Genomic_DNA"/>
</dbReference>
<keyword evidence="4" id="KW-0472">Membrane</keyword>
<evidence type="ECO:0000259" key="8">
    <source>
        <dbReference type="Pfam" id="PF14322"/>
    </source>
</evidence>
<dbReference type="InterPro" id="IPR011990">
    <property type="entry name" value="TPR-like_helical_dom_sf"/>
</dbReference>
<evidence type="ECO:0000256" key="6">
    <source>
        <dbReference type="SAM" id="SignalP"/>
    </source>
</evidence>
<feature type="signal peptide" evidence="6">
    <location>
        <begin position="1"/>
        <end position="23"/>
    </location>
</feature>
<dbReference type="Pfam" id="PF14322">
    <property type="entry name" value="SusD-like_3"/>
    <property type="match status" value="1"/>
</dbReference>
<evidence type="ECO:0000256" key="3">
    <source>
        <dbReference type="ARBA" id="ARBA00022729"/>
    </source>
</evidence>
<dbReference type="RefSeq" id="WP_072399919.1">
    <property type="nucleotide sequence ID" value="NZ_FPKV01000001.1"/>
</dbReference>
<evidence type="ECO:0000259" key="7">
    <source>
        <dbReference type="Pfam" id="PF07980"/>
    </source>
</evidence>
<dbReference type="AlphaFoldDB" id="A0A1K2IAN5"/>
<dbReference type="Proteomes" id="UP000182544">
    <property type="component" value="Unassembled WGS sequence"/>
</dbReference>
<dbReference type="InterPro" id="IPR033985">
    <property type="entry name" value="SusD-like_N"/>
</dbReference>
<dbReference type="SUPFAM" id="SSF48452">
    <property type="entry name" value="TPR-like"/>
    <property type="match status" value="1"/>
</dbReference>
<feature type="domain" description="RagB/SusD" evidence="7">
    <location>
        <begin position="306"/>
        <end position="601"/>
    </location>
</feature>
<feature type="domain" description="SusD-like N-terminal" evidence="8">
    <location>
        <begin position="53"/>
        <end position="222"/>
    </location>
</feature>
<dbReference type="STRING" id="369401.SAMN05428642_101300"/>
<dbReference type="GO" id="GO:0009279">
    <property type="term" value="C:cell outer membrane"/>
    <property type="evidence" value="ECO:0007669"/>
    <property type="project" value="UniProtKB-SubCell"/>
</dbReference>
<evidence type="ECO:0000256" key="2">
    <source>
        <dbReference type="ARBA" id="ARBA00006275"/>
    </source>
</evidence>
<reference evidence="9 10" key="1">
    <citation type="submission" date="2016-10" db="EMBL/GenBank/DDBJ databases">
        <authorList>
            <person name="de Groot N.N."/>
        </authorList>
    </citation>
    <scope>NUCLEOTIDE SEQUENCE [LARGE SCALE GENOMIC DNA]</scope>
    <source>
        <strain evidence="9 10">DSM 18180</strain>
    </source>
</reference>
<keyword evidence="5" id="KW-0998">Cell outer membrane</keyword>
<proteinExistence type="inferred from homology"/>
<keyword evidence="10" id="KW-1185">Reference proteome</keyword>
<keyword evidence="3 6" id="KW-0732">Signal</keyword>
<organism evidence="9 10">
    <name type="scientific">Flaviramulus basaltis</name>
    <dbReference type="NCBI Taxonomy" id="369401"/>
    <lineage>
        <taxon>Bacteria</taxon>
        <taxon>Pseudomonadati</taxon>
        <taxon>Bacteroidota</taxon>
        <taxon>Flavobacteriia</taxon>
        <taxon>Flavobacteriales</taxon>
        <taxon>Flavobacteriaceae</taxon>
        <taxon>Flaviramulus</taxon>
    </lineage>
</organism>
<comment type="similarity">
    <text evidence="2">Belongs to the SusD family.</text>
</comment>
<sequence length="603" mass="69485">MNKYNNFNRLFSLFLVFSTLLLASCIKETLDTEPKLSFSETNVFDNFASTQTYALGFYGVFEGYDQHRETFNSEFNGDLLFNTSAVQGSDWIWGRITVPTSSGLWNFSTIRRVNLMLENIEKSGMSEIEINHWRSVGYFFRALDYHEKLLTYGDVPWIDKVVSDTDEEILYASRTPRNEVAAHVLEDLLYAEEHILEPGTNGIPENRIGKDAVRVLISRFGLFEGTWRKYHGLGGGDTYLRASANAAEQLIDSHPTLHPNYDEVFNTEDLSSIPGIILYKQYEVGVLQHDLTFYFRSPAATVGWDLTKSAMNLYLMQDGQTRYTSPLFDGETNPYDEFRNRDYRLYYTVTPPYRVDLVSGDTRTFEYTANPQDREYMDLMASISDETHKLLPERNRTGQVLLTAPHFADYNEGNGDMVAKTGYRLWKYYNRDNDIRQHTTDAPIFRMGEVLVNYAEAKWELGEFDQSVADLTINKLRARGHVADMVVSNIDAGFDPSRDATVDPILWEIRRERAVELMCENFRFNDLRRWKKMDAYAGKEKLGMYIVSSDYDDNIPIQNGASEGYISYFGTPPAFPDYYYLYPIPSNQIVLNPNIEQNPGWGE</sequence>
<comment type="subcellular location">
    <subcellularLocation>
        <location evidence="1">Cell outer membrane</location>
    </subcellularLocation>
</comment>
<accession>A0A1K2IAN5</accession>
<dbReference type="OrthoDB" id="5694214at2"/>
<protein>
    <submittedName>
        <fullName evidence="9">Starch-binding associating with outer membrane</fullName>
    </submittedName>
</protein>
<dbReference type="Gene3D" id="1.25.40.390">
    <property type="match status" value="1"/>
</dbReference>
<name>A0A1K2IAN5_9FLAO</name>
<evidence type="ECO:0000256" key="4">
    <source>
        <dbReference type="ARBA" id="ARBA00023136"/>
    </source>
</evidence>
<evidence type="ECO:0000256" key="5">
    <source>
        <dbReference type="ARBA" id="ARBA00023237"/>
    </source>
</evidence>
<evidence type="ECO:0000313" key="10">
    <source>
        <dbReference type="Proteomes" id="UP000182544"/>
    </source>
</evidence>
<evidence type="ECO:0000313" key="9">
    <source>
        <dbReference type="EMBL" id="SFZ89463.1"/>
    </source>
</evidence>